<dbReference type="CDD" id="cd02440">
    <property type="entry name" value="AdoMet_MTases"/>
    <property type="match status" value="1"/>
</dbReference>
<dbReference type="Gene3D" id="3.40.50.150">
    <property type="entry name" value="Vaccinia Virus protein VP39"/>
    <property type="match status" value="1"/>
</dbReference>
<protein>
    <submittedName>
        <fullName evidence="4">Methyltransferase YcgJ</fullName>
    </submittedName>
</protein>
<sequence length="266" mass="29081">MSTNSEAAAPARSAKEQFDKQAAHYNAQWNTWSAETLDWLLANSGHRPTDRVLDVATGTGFTALAFAPHVAEVVGGDVSTGMLEQARKQAEERGVTNATFQEAPAEALPYPDAAFDIVVSRIAPHHFLNIQKFASEAARVLKSGGRLALVDTSVPDDDWEAADWQNAVEVLRDPSHVRNYTPREWRKIWEDAGLTVETIGDAGGGITIPLSDWIFKAGCTPDQAQQVRDQFANAPESAKAIYNIVTQPDGETVFTWRRVAVRAVKP</sequence>
<comment type="similarity">
    <text evidence="1">Belongs to the methyltransferase superfamily.</text>
</comment>
<dbReference type="AlphaFoldDB" id="A0A402CP66"/>
<dbReference type="EMBL" id="AP025739">
    <property type="protein sequence ID" value="BDI33104.1"/>
    <property type="molecule type" value="Genomic_DNA"/>
</dbReference>
<name>A0A402CP66_9BACT</name>
<dbReference type="RefSeq" id="WP_165863882.1">
    <property type="nucleotide sequence ID" value="NZ_AP025739.1"/>
</dbReference>
<dbReference type="InterPro" id="IPR029063">
    <property type="entry name" value="SAM-dependent_MTases_sf"/>
</dbReference>
<keyword evidence="5" id="KW-1185">Reference proteome</keyword>
<dbReference type="Pfam" id="PF08241">
    <property type="entry name" value="Methyltransf_11"/>
    <property type="match status" value="1"/>
</dbReference>
<keyword evidence="2 4" id="KW-0489">Methyltransferase</keyword>
<dbReference type="SUPFAM" id="SSF53335">
    <property type="entry name" value="S-adenosyl-L-methionine-dependent methyltransferases"/>
    <property type="match status" value="1"/>
</dbReference>
<gene>
    <name evidence="4" type="primary">ycgJ</name>
    <name evidence="4" type="ORF">CCAX7_51550</name>
</gene>
<accession>A0A402CP66</accession>
<evidence type="ECO:0000256" key="1">
    <source>
        <dbReference type="ARBA" id="ARBA00008361"/>
    </source>
</evidence>
<dbReference type="PANTHER" id="PTHR44942:SF4">
    <property type="entry name" value="METHYLTRANSFERASE TYPE 11 DOMAIN-CONTAINING PROTEIN"/>
    <property type="match status" value="1"/>
</dbReference>
<dbReference type="PANTHER" id="PTHR44942">
    <property type="entry name" value="METHYLTRANSF_11 DOMAIN-CONTAINING PROTEIN"/>
    <property type="match status" value="1"/>
</dbReference>
<evidence type="ECO:0000256" key="3">
    <source>
        <dbReference type="ARBA" id="ARBA00022679"/>
    </source>
</evidence>
<organism evidence="4 5">
    <name type="scientific">Capsulimonas corticalis</name>
    <dbReference type="NCBI Taxonomy" id="2219043"/>
    <lineage>
        <taxon>Bacteria</taxon>
        <taxon>Bacillati</taxon>
        <taxon>Armatimonadota</taxon>
        <taxon>Armatimonadia</taxon>
        <taxon>Capsulimonadales</taxon>
        <taxon>Capsulimonadaceae</taxon>
        <taxon>Capsulimonas</taxon>
    </lineage>
</organism>
<keyword evidence="3" id="KW-0808">Transferase</keyword>
<dbReference type="FunCoup" id="A0A402CP66">
    <property type="interactions" value="58"/>
</dbReference>
<reference evidence="4 5" key="1">
    <citation type="journal article" date="2019" name="Int. J. Syst. Evol. Microbiol.">
        <title>Capsulimonas corticalis gen. nov., sp. nov., an aerobic capsulated bacterium, of a novel bacterial order, Capsulimonadales ord. nov., of the class Armatimonadia of the phylum Armatimonadetes.</title>
        <authorList>
            <person name="Li J."/>
            <person name="Kudo C."/>
            <person name="Tonouchi A."/>
        </authorList>
    </citation>
    <scope>NUCLEOTIDE SEQUENCE [LARGE SCALE GENOMIC DNA]</scope>
    <source>
        <strain evidence="4 5">AX-7</strain>
    </source>
</reference>
<dbReference type="Proteomes" id="UP000287394">
    <property type="component" value="Chromosome"/>
</dbReference>
<dbReference type="InterPro" id="IPR013216">
    <property type="entry name" value="Methyltransf_11"/>
</dbReference>
<evidence type="ECO:0000313" key="5">
    <source>
        <dbReference type="Proteomes" id="UP000287394"/>
    </source>
</evidence>
<dbReference type="KEGG" id="ccot:CCAX7_51550"/>
<evidence type="ECO:0000256" key="2">
    <source>
        <dbReference type="ARBA" id="ARBA00022603"/>
    </source>
</evidence>
<dbReference type="GO" id="GO:0032259">
    <property type="term" value="P:methylation"/>
    <property type="evidence" value="ECO:0007669"/>
    <property type="project" value="UniProtKB-KW"/>
</dbReference>
<dbReference type="InterPro" id="IPR051052">
    <property type="entry name" value="Diverse_substrate_MTase"/>
</dbReference>
<proteinExistence type="inferred from homology"/>
<dbReference type="GO" id="GO:0008757">
    <property type="term" value="F:S-adenosylmethionine-dependent methyltransferase activity"/>
    <property type="evidence" value="ECO:0007669"/>
    <property type="project" value="InterPro"/>
</dbReference>
<evidence type="ECO:0000313" key="4">
    <source>
        <dbReference type="EMBL" id="BDI33104.1"/>
    </source>
</evidence>